<dbReference type="Pfam" id="PF20250">
    <property type="entry name" value="FapA_N"/>
    <property type="match status" value="1"/>
</dbReference>
<feature type="domain" description="Flagellar Assembly Protein A N-terminal region" evidence="1">
    <location>
        <begin position="165"/>
        <end position="306"/>
    </location>
</feature>
<organism evidence="2 3">
    <name type="scientific">Sulfurospirillum tamanense</name>
    <dbReference type="NCBI Taxonomy" id="2813362"/>
    <lineage>
        <taxon>Bacteria</taxon>
        <taxon>Pseudomonadati</taxon>
        <taxon>Campylobacterota</taxon>
        <taxon>Epsilonproteobacteria</taxon>
        <taxon>Campylobacterales</taxon>
        <taxon>Sulfurospirillaceae</taxon>
        <taxon>Sulfurospirillum</taxon>
    </lineage>
</organism>
<evidence type="ECO:0000313" key="3">
    <source>
        <dbReference type="Proteomes" id="UP000703590"/>
    </source>
</evidence>
<accession>A0ABS2WRA4</accession>
<evidence type="ECO:0000313" key="2">
    <source>
        <dbReference type="EMBL" id="MBN2964127.1"/>
    </source>
</evidence>
<evidence type="ECO:0000259" key="1">
    <source>
        <dbReference type="Pfam" id="PF20250"/>
    </source>
</evidence>
<dbReference type="RefSeq" id="WP_205458678.1">
    <property type="nucleotide sequence ID" value="NZ_JAFHKK010000008.1"/>
</dbReference>
<proteinExistence type="predicted"/>
<keyword evidence="3" id="KW-1185">Reference proteome</keyword>
<reference evidence="2 3" key="3">
    <citation type="submission" date="2021-02" db="EMBL/GenBank/DDBJ databases">
        <authorList>
            <person name="Merkel A.Y."/>
        </authorList>
    </citation>
    <scope>NUCLEOTIDE SEQUENCE [LARGE SCALE GENOMIC DNA]</scope>
    <source>
        <strain evidence="2 3">T05b</strain>
    </source>
</reference>
<dbReference type="InterPro" id="IPR046866">
    <property type="entry name" value="FapA_N"/>
</dbReference>
<reference evidence="2 3" key="1">
    <citation type="submission" date="2021-02" db="EMBL/GenBank/DDBJ databases">
        <title>Sulfurospirillum tamanensis sp. nov.</title>
        <authorList>
            <person name="Frolova A."/>
            <person name="Merkel A."/>
            <person name="Slobodkin A."/>
        </authorList>
    </citation>
    <scope>NUCLEOTIDE SEQUENCE [LARGE SCALE GENOMIC DNA]</scope>
    <source>
        <strain evidence="2 3">T05b</strain>
    </source>
</reference>
<comment type="caution">
    <text evidence="2">The sequence shown here is derived from an EMBL/GenBank/DDBJ whole genome shotgun (WGS) entry which is preliminary data.</text>
</comment>
<protein>
    <submittedName>
        <fullName evidence="2">DUF342 domain-containing protein</fullName>
    </submittedName>
</protein>
<dbReference type="Proteomes" id="UP000703590">
    <property type="component" value="Unassembled WGS sequence"/>
</dbReference>
<gene>
    <name evidence="2" type="ORF">JWV37_05000</name>
</gene>
<reference evidence="3" key="2">
    <citation type="submission" date="2021-02" db="EMBL/GenBank/DDBJ databases">
        <title>Sulfurospirillum tamanensis sp. nov.</title>
        <authorList>
            <person name="Merkel A.Y."/>
        </authorList>
    </citation>
    <scope>NUCLEOTIDE SEQUENCE [LARGE SCALE GENOMIC DNA]</scope>
    <source>
        <strain evidence="3">T05b</strain>
    </source>
</reference>
<sequence length="642" mass="72069">MGLFDKLTKGSGEENKKEVTPVTFSPMIIDTQDVAKELKSVATANNVELDVVDFKILKITTLYRQGEQEEWQEASEEALSMFDEDDFFLNPELKIEQHFKVEIFDLRAQQEPVTVLPPLSLGANKNLTKTVVTIKKSVNIRYSSQFEPSLLEAINKKKIKAKILVGIREGIMRQEVKKIAASVRINNIVEKDSTFVVMEGIDPVLPVNDALIVHYKKKVNAEDKQGRVDYSRRGYLEAVGEGEVVLEYVKPQEGAPGKTCRGIYLPVGEPKITNQTAINVTENIIKKEDDKTIRYIAKCSGYVKESGGTYDIQDQMELDEINFKTTGSIEAGLDGNVTINIKETDAFKDAIGTGMSVESTEINVDGNVGSQANVRARKVRIGGQTHMTSTVWADTATISVHRGTLEATEATIDRLEGGKVIADVVRVKSVIGGEIIARQIYIESLSSNAQITTSELIEIQELKGSNNKFLVDPASAMTFKAETASLTEKIEKARKSLDSMPKQLENKKNIIDKNKQSVEMIKAKIEELKAEGQKPPATFMGKLKDYQQLVNEYNLMLKAMKDYKFQLNDYKEELNQMQSKIFSAKIINHSPWKEYNEIKFRLISPAIEVEYNTKNHEISKMITLVQTSDDKFKINRSSQIDR</sequence>
<dbReference type="EMBL" id="JAFHKK010000008">
    <property type="protein sequence ID" value="MBN2964127.1"/>
    <property type="molecule type" value="Genomic_DNA"/>
</dbReference>
<name>A0ABS2WRA4_9BACT</name>